<accession>A0ABM4GE37</accession>
<dbReference type="InterPro" id="IPR038567">
    <property type="entry name" value="T_Elf1_sf"/>
</dbReference>
<keyword evidence="6" id="KW-0804">Transcription</keyword>
<keyword evidence="5 6" id="KW-0539">Nucleus</keyword>
<protein>
    <recommendedName>
        <fullName evidence="3 6">Transcription elongation factor 1 homolog</fullName>
    </recommendedName>
</protein>
<dbReference type="PANTHER" id="PTHR20934:SF0">
    <property type="entry name" value="TRANSCRIPTION ELONGATION FACTOR 1 HOMOLOG"/>
    <property type="match status" value="1"/>
</dbReference>
<dbReference type="Proteomes" id="UP001652661">
    <property type="component" value="Chromosome 3L"/>
</dbReference>
<dbReference type="InterPro" id="IPR007808">
    <property type="entry name" value="Elf1"/>
</dbReference>
<proteinExistence type="inferred from homology"/>
<evidence type="ECO:0000256" key="3">
    <source>
        <dbReference type="ARBA" id="ARBA00014973"/>
    </source>
</evidence>
<dbReference type="RefSeq" id="XP_070140964.1">
    <property type="nucleotide sequence ID" value="XM_070284863.1"/>
</dbReference>
<keyword evidence="4 6" id="KW-0862">Zinc</keyword>
<gene>
    <name evidence="8" type="primary">LOC108071213</name>
</gene>
<dbReference type="PANTHER" id="PTHR20934">
    <property type="entry name" value="TRANSCRIPTION ELONGATION FACTOR 1 HOMOLOG"/>
    <property type="match status" value="1"/>
</dbReference>
<evidence type="ECO:0000256" key="6">
    <source>
        <dbReference type="RuleBase" id="RU364033"/>
    </source>
</evidence>
<name>A0ABM4GE37_DROKI</name>
<evidence type="ECO:0000313" key="7">
    <source>
        <dbReference type="Proteomes" id="UP001652661"/>
    </source>
</evidence>
<dbReference type="GeneID" id="108071213"/>
<dbReference type="Gene3D" id="2.20.25.190">
    <property type="match status" value="1"/>
</dbReference>
<comment type="subcellular location">
    <subcellularLocation>
        <location evidence="1 6">Nucleus</location>
    </subcellularLocation>
</comment>
<keyword evidence="6" id="KW-0863">Zinc-finger</keyword>
<dbReference type="Pfam" id="PF05129">
    <property type="entry name" value="Zn_ribbon_Elf1"/>
    <property type="match status" value="1"/>
</dbReference>
<evidence type="ECO:0000256" key="5">
    <source>
        <dbReference type="ARBA" id="ARBA00023242"/>
    </source>
</evidence>
<evidence type="ECO:0000256" key="1">
    <source>
        <dbReference type="ARBA" id="ARBA00004123"/>
    </source>
</evidence>
<keyword evidence="6" id="KW-0479">Metal-binding</keyword>
<keyword evidence="7" id="KW-1185">Reference proteome</keyword>
<dbReference type="SUPFAM" id="SSF57783">
    <property type="entry name" value="Zinc beta-ribbon"/>
    <property type="match status" value="1"/>
</dbReference>
<evidence type="ECO:0000256" key="2">
    <source>
        <dbReference type="ARBA" id="ARBA00009730"/>
    </source>
</evidence>
<evidence type="ECO:0000313" key="8">
    <source>
        <dbReference type="RefSeq" id="XP_070140964.1"/>
    </source>
</evidence>
<comment type="function">
    <text evidence="6">Transcription elongation factor implicated in the maintenance of proper chromatin structure in actively transcribed regions.</text>
</comment>
<reference evidence="8" key="1">
    <citation type="submission" date="2025-08" db="UniProtKB">
        <authorList>
            <consortium name="RefSeq"/>
        </authorList>
    </citation>
    <scope>IDENTIFICATION</scope>
    <source>
        <strain evidence="8">14028-0561.14</strain>
        <tissue evidence="8">Whole fly</tissue>
    </source>
</reference>
<sequence>MGRRKSKRKPPPKRKNIEPLDQQFNCPFCNHEKSCEVKIGRGVIGEKSWFAVYILTVHSSDGHEIQRFEQQLAEKKKQQQPPALLRVAATRHTECEYTDKNFLSRSISSAIFACIHVRLRKTSVKEIQTFFL</sequence>
<comment type="similarity">
    <text evidence="2 6">Belongs to the ELOF1 family.</text>
</comment>
<keyword evidence="6" id="KW-0805">Transcription regulation</keyword>
<organism evidence="7 8">
    <name type="scientific">Drosophila kikkawai</name>
    <name type="common">Fruit fly</name>
    <dbReference type="NCBI Taxonomy" id="30033"/>
    <lineage>
        <taxon>Eukaryota</taxon>
        <taxon>Metazoa</taxon>
        <taxon>Ecdysozoa</taxon>
        <taxon>Arthropoda</taxon>
        <taxon>Hexapoda</taxon>
        <taxon>Insecta</taxon>
        <taxon>Pterygota</taxon>
        <taxon>Neoptera</taxon>
        <taxon>Endopterygota</taxon>
        <taxon>Diptera</taxon>
        <taxon>Brachycera</taxon>
        <taxon>Muscomorpha</taxon>
        <taxon>Ephydroidea</taxon>
        <taxon>Drosophilidae</taxon>
        <taxon>Drosophila</taxon>
        <taxon>Sophophora</taxon>
    </lineage>
</organism>
<evidence type="ECO:0000256" key="4">
    <source>
        <dbReference type="ARBA" id="ARBA00022833"/>
    </source>
</evidence>